<feature type="region of interest" description="Disordered" evidence="1">
    <location>
        <begin position="399"/>
        <end position="446"/>
    </location>
</feature>
<reference evidence="2" key="1">
    <citation type="journal article" date="2020" name="Fungal Divers.">
        <title>Resolving the Mortierellaceae phylogeny through synthesis of multi-gene phylogenetics and phylogenomics.</title>
        <authorList>
            <person name="Vandepol N."/>
            <person name="Liber J."/>
            <person name="Desiro A."/>
            <person name="Na H."/>
            <person name="Kennedy M."/>
            <person name="Barry K."/>
            <person name="Grigoriev I.V."/>
            <person name="Miller A.N."/>
            <person name="O'Donnell K."/>
            <person name="Stajich J.E."/>
            <person name="Bonito G."/>
        </authorList>
    </citation>
    <scope>NUCLEOTIDE SEQUENCE</scope>
    <source>
        <strain evidence="2">NRRL 28262</strain>
    </source>
</reference>
<dbReference type="PANTHER" id="PTHR16148:SF14">
    <property type="entry name" value="MYND-TYPE DOMAIN-CONTAINING PROTEIN"/>
    <property type="match status" value="1"/>
</dbReference>
<evidence type="ECO:0000313" key="3">
    <source>
        <dbReference type="Proteomes" id="UP001194580"/>
    </source>
</evidence>
<feature type="compositionally biased region" description="Low complexity" evidence="1">
    <location>
        <begin position="419"/>
        <end position="433"/>
    </location>
</feature>
<name>A0AAD4H7N3_9FUNG</name>
<organism evidence="2 3">
    <name type="scientific">Linnemannia exigua</name>
    <dbReference type="NCBI Taxonomy" id="604196"/>
    <lineage>
        <taxon>Eukaryota</taxon>
        <taxon>Fungi</taxon>
        <taxon>Fungi incertae sedis</taxon>
        <taxon>Mucoromycota</taxon>
        <taxon>Mortierellomycotina</taxon>
        <taxon>Mortierellomycetes</taxon>
        <taxon>Mortierellales</taxon>
        <taxon>Mortierellaceae</taxon>
        <taxon>Linnemannia</taxon>
    </lineage>
</organism>
<keyword evidence="3" id="KW-1185">Reference proteome</keyword>
<sequence length="936" mass="100986">MDSPTYDTPNSIASHSNNGNGNNDDLLTRSRLFKNDHPGATQSLSEGKRVEHESQENDRLVESSSPIVAQPNTSTTKASNSEGVQNNATLYQATVDSTNQSTLVNIITTVTTDNSTTNTNNNANNNKKPTPKRAMILSGRPTPPLPPRPVFPMDLENYQFQSGAVSSNQHMQSYLSRVRQDFDHQTQLYEVLKEVLLEDTHHMTAVVDELDAMDEDPFTLDSFENLMRMHASRGKDFIIARVTTQDPNDENKHYHSYYGAHQINKVLFRTQPDEGLLHRMKARNPLNNMLVVGDVHYYIISAADIKAVRPLPTVHSSSASISSHSSRMSRCSKLAAQAIASQSASARSSPILGSDMSLFSRSSESPVSIISPLMARSILKADQDDLFLHHRCELTGEEAGADSGFVQPLNPRRRGSQGTASSTANSSTSSTPTFGQGAFHQPGRPSRLRQAIKTEDQDLGLSSPVTARGIDSATAGAGSSFAVSDVQDGAFSPMIPPIHYYQPQQHSQTSSPSSAAGHSPLFQSLMGGRVRGRSSTVSSVSSDRSSTSTMSARSHQSHASKCSTATNDSANSSNSECHFPAMGSDNTTNTNLAQDKENASSTNSSTSSSKNSSDSDNVIYKFRYLASDDDFLLRSTVRQTFKVNAFESWDAILFTISNNALREYSNQGGEQVLQPLGGHPHHHNNHAQPLPLPPSPVSAQAPPQQQHQQVQESVTTLTTAAAAAVAAQYSAQNHSMAQSMPPAPLTVRVQDIVLPNRPASEAHHYHLTDSSFTTNSSNNNNNNNNGSINTSFDTEDSTTRMTTPSPQLHRRSGGGLYSAGVNGGPRGFDIHSFSHSPHHHDQGQENRHQQRGGVEGLSRSRSHNHHLFRSLPALPLGIPLNVARAGTGEGGGWIDGEAMTTESMCTGGGSGSVAGGNGSGGRKKLRRVLSKIFSRK</sequence>
<dbReference type="PANTHER" id="PTHR16148">
    <property type="entry name" value="NF-KAPPA-B-REPRESSING FACTOR-RELATED"/>
    <property type="match status" value="1"/>
</dbReference>
<feature type="compositionally biased region" description="Polar residues" evidence="1">
    <location>
        <begin position="1"/>
        <end position="16"/>
    </location>
</feature>
<feature type="compositionally biased region" description="Polar residues" evidence="1">
    <location>
        <begin position="584"/>
        <end position="593"/>
    </location>
</feature>
<dbReference type="InterPro" id="IPR031537">
    <property type="entry name" value="DUF5092"/>
</dbReference>
<dbReference type="Pfam" id="PF17010">
    <property type="entry name" value="DUF5092"/>
    <property type="match status" value="1"/>
</dbReference>
<dbReference type="EMBL" id="JAAAIL010000392">
    <property type="protein sequence ID" value="KAG0276216.1"/>
    <property type="molecule type" value="Genomic_DNA"/>
</dbReference>
<evidence type="ECO:0000313" key="2">
    <source>
        <dbReference type="EMBL" id="KAG0276216.1"/>
    </source>
</evidence>
<dbReference type="AlphaFoldDB" id="A0AAD4H7N3"/>
<dbReference type="Proteomes" id="UP001194580">
    <property type="component" value="Unassembled WGS sequence"/>
</dbReference>
<proteinExistence type="predicted"/>
<feature type="compositionally biased region" description="Low complexity" evidence="1">
    <location>
        <begin position="770"/>
        <end position="791"/>
    </location>
</feature>
<evidence type="ECO:0000256" key="1">
    <source>
        <dbReference type="SAM" id="MobiDB-lite"/>
    </source>
</evidence>
<feature type="compositionally biased region" description="Low complexity" evidence="1">
    <location>
        <begin position="563"/>
        <end position="575"/>
    </location>
</feature>
<accession>A0AAD4H7N3</accession>
<feature type="region of interest" description="Disordered" evidence="1">
    <location>
        <begin position="496"/>
        <end position="614"/>
    </location>
</feature>
<feature type="compositionally biased region" description="Basic and acidic residues" evidence="1">
    <location>
        <begin position="46"/>
        <end position="61"/>
    </location>
</feature>
<dbReference type="GO" id="GO:0005654">
    <property type="term" value="C:nucleoplasm"/>
    <property type="evidence" value="ECO:0007669"/>
    <property type="project" value="TreeGrafter"/>
</dbReference>
<feature type="compositionally biased region" description="Low complexity" evidence="1">
    <location>
        <begin position="600"/>
        <end position="614"/>
    </location>
</feature>
<feature type="compositionally biased region" description="Gly residues" evidence="1">
    <location>
        <begin position="813"/>
        <end position="826"/>
    </location>
</feature>
<feature type="compositionally biased region" description="Low complexity" evidence="1">
    <location>
        <begin position="533"/>
        <end position="554"/>
    </location>
</feature>
<feature type="region of interest" description="Disordered" evidence="1">
    <location>
        <begin position="670"/>
        <end position="715"/>
    </location>
</feature>
<comment type="caution">
    <text evidence="2">The sequence shown here is derived from an EMBL/GenBank/DDBJ whole genome shotgun (WGS) entry which is preliminary data.</text>
</comment>
<feature type="compositionally biased region" description="Low complexity" evidence="1">
    <location>
        <begin position="697"/>
        <end position="715"/>
    </location>
</feature>
<feature type="region of interest" description="Disordered" evidence="1">
    <location>
        <begin position="769"/>
        <end position="861"/>
    </location>
</feature>
<gene>
    <name evidence="2" type="ORF">BGZ95_007834</name>
</gene>
<feature type="compositionally biased region" description="Basic and acidic residues" evidence="1">
    <location>
        <begin position="839"/>
        <end position="848"/>
    </location>
</feature>
<feature type="compositionally biased region" description="Low complexity" evidence="1">
    <location>
        <begin position="502"/>
        <end position="520"/>
    </location>
</feature>
<protein>
    <submittedName>
        <fullName evidence="2">Uncharacterized protein</fullName>
    </submittedName>
</protein>
<feature type="compositionally biased region" description="Polar residues" evidence="1">
    <location>
        <begin position="62"/>
        <end position="83"/>
    </location>
</feature>
<dbReference type="GO" id="GO:0005730">
    <property type="term" value="C:nucleolus"/>
    <property type="evidence" value="ECO:0007669"/>
    <property type="project" value="TreeGrafter"/>
</dbReference>
<feature type="region of interest" description="Disordered" evidence="1">
    <location>
        <begin position="1"/>
        <end position="83"/>
    </location>
</feature>